<dbReference type="RefSeq" id="WP_129236312.1">
    <property type="nucleotide sequence ID" value="NZ_JABTDT010000165.1"/>
</dbReference>
<evidence type="ECO:0000313" key="2">
    <source>
        <dbReference type="Proteomes" id="UP000305511"/>
    </source>
</evidence>
<protein>
    <submittedName>
        <fullName evidence="1">Uncharacterized protein</fullName>
    </submittedName>
</protein>
<sequence length="69" mass="7763">MNLVAELEIYAISTGKSVITRAFIDEVLGESAELIEKSNLAKNLIQTYKSLLMKNIKHTWKIMVHASTN</sequence>
<comment type="caution">
    <text evidence="1">The sequence shown here is derived from an EMBL/GenBank/DDBJ whole genome shotgun (WGS) entry which is preliminary data.</text>
</comment>
<dbReference type="EMBL" id="SIYF01000918">
    <property type="protein sequence ID" value="TKK51233.1"/>
    <property type="molecule type" value="Genomic_DNA"/>
</dbReference>
<name>A0A4V5UQ30_ENTFL</name>
<dbReference type="Proteomes" id="UP000305511">
    <property type="component" value="Unassembled WGS sequence"/>
</dbReference>
<reference evidence="1 2" key="1">
    <citation type="submission" date="2019-02" db="EMBL/GenBank/DDBJ databases">
        <title>Bacteria dissemination in different level of health care in South Africa: the effectiveness of infections prevention and control.</title>
        <authorList>
            <person name="Shobo C."/>
            <person name="Amoako D.G."/>
            <person name="Allam M."/>
            <person name="Ismail A."/>
            <person name="Bester L.A."/>
            <person name="Essack S.Y."/>
        </authorList>
    </citation>
    <scope>NUCLEOTIDE SEQUENCE [LARGE SCALE GENOMIC DNA]</scope>
    <source>
        <strain evidence="1 2">2SIL2</strain>
    </source>
</reference>
<dbReference type="AlphaFoldDB" id="A0A4V5UQ30"/>
<evidence type="ECO:0000313" key="1">
    <source>
        <dbReference type="EMBL" id="TKK51233.1"/>
    </source>
</evidence>
<proteinExistence type="predicted"/>
<organism evidence="1 2">
    <name type="scientific">Enterococcus faecalis</name>
    <name type="common">Streptococcus faecalis</name>
    <dbReference type="NCBI Taxonomy" id="1351"/>
    <lineage>
        <taxon>Bacteria</taxon>
        <taxon>Bacillati</taxon>
        <taxon>Bacillota</taxon>
        <taxon>Bacilli</taxon>
        <taxon>Lactobacillales</taxon>
        <taxon>Enterococcaceae</taxon>
        <taxon>Enterococcus</taxon>
    </lineage>
</organism>
<accession>A0A4V5UQ30</accession>
<gene>
    <name evidence="1" type="ORF">EY666_20745</name>
</gene>